<dbReference type="GO" id="GO:0016301">
    <property type="term" value="F:kinase activity"/>
    <property type="evidence" value="ECO:0007669"/>
    <property type="project" value="UniProtKB-KW"/>
</dbReference>
<evidence type="ECO:0000313" key="2">
    <source>
        <dbReference type="EMBL" id="KAK4157980.1"/>
    </source>
</evidence>
<gene>
    <name evidence="2" type="ORF">C8A00DRAFT_39687</name>
</gene>
<dbReference type="SUPFAM" id="SSF56112">
    <property type="entry name" value="Protein kinase-like (PK-like)"/>
    <property type="match status" value="1"/>
</dbReference>
<keyword evidence="2" id="KW-0418">Kinase</keyword>
<evidence type="ECO:0000259" key="1">
    <source>
        <dbReference type="Pfam" id="PF01636"/>
    </source>
</evidence>
<dbReference type="InterPro" id="IPR051678">
    <property type="entry name" value="AGP_Transferase"/>
</dbReference>
<reference evidence="2" key="2">
    <citation type="submission" date="2023-05" db="EMBL/GenBank/DDBJ databases">
        <authorList>
            <consortium name="Lawrence Berkeley National Laboratory"/>
            <person name="Steindorff A."/>
            <person name="Hensen N."/>
            <person name="Bonometti L."/>
            <person name="Westerberg I."/>
            <person name="Brannstrom I.O."/>
            <person name="Guillou S."/>
            <person name="Cros-Aarteil S."/>
            <person name="Calhoun S."/>
            <person name="Haridas S."/>
            <person name="Kuo A."/>
            <person name="Mondo S."/>
            <person name="Pangilinan J."/>
            <person name="Riley R."/>
            <person name="Labutti K."/>
            <person name="Andreopoulos B."/>
            <person name="Lipzen A."/>
            <person name="Chen C."/>
            <person name="Yanf M."/>
            <person name="Daum C."/>
            <person name="Ng V."/>
            <person name="Clum A."/>
            <person name="Ohm R."/>
            <person name="Martin F."/>
            <person name="Silar P."/>
            <person name="Natvig D."/>
            <person name="Lalanne C."/>
            <person name="Gautier V."/>
            <person name="Ament-Velasquez S.L."/>
            <person name="Kruys A."/>
            <person name="Hutchinson M.I."/>
            <person name="Powell A.J."/>
            <person name="Barry K."/>
            <person name="Miller A.N."/>
            <person name="Grigoriev I.V."/>
            <person name="Debuchy R."/>
            <person name="Gladieux P."/>
            <person name="Thoren M.H."/>
            <person name="Johannesson H."/>
        </authorList>
    </citation>
    <scope>NUCLEOTIDE SEQUENCE</scope>
    <source>
        <strain evidence="2">CBS 538.74</strain>
    </source>
</reference>
<dbReference type="EMBL" id="MU856843">
    <property type="protein sequence ID" value="KAK4157980.1"/>
    <property type="molecule type" value="Genomic_DNA"/>
</dbReference>
<dbReference type="InterPro" id="IPR002575">
    <property type="entry name" value="Aminoglycoside_PTrfase"/>
</dbReference>
<dbReference type="Gene3D" id="3.90.1200.10">
    <property type="match status" value="1"/>
</dbReference>
<dbReference type="Gene3D" id="3.30.200.150">
    <property type="match status" value="1"/>
</dbReference>
<comment type="caution">
    <text evidence="2">The sequence shown here is derived from an EMBL/GenBank/DDBJ whole genome shotgun (WGS) entry which is preliminary data.</text>
</comment>
<proteinExistence type="predicted"/>
<evidence type="ECO:0000313" key="3">
    <source>
        <dbReference type="Proteomes" id="UP001302745"/>
    </source>
</evidence>
<dbReference type="PANTHER" id="PTHR21310">
    <property type="entry name" value="AMINOGLYCOSIDE PHOSPHOTRANSFERASE-RELATED-RELATED"/>
    <property type="match status" value="1"/>
</dbReference>
<name>A0AAN6VWS6_9PEZI</name>
<accession>A0AAN6VWS6</accession>
<reference evidence="2" key="1">
    <citation type="journal article" date="2023" name="Mol. Phylogenet. Evol.">
        <title>Genome-scale phylogeny and comparative genomics of the fungal order Sordariales.</title>
        <authorList>
            <person name="Hensen N."/>
            <person name="Bonometti L."/>
            <person name="Westerberg I."/>
            <person name="Brannstrom I.O."/>
            <person name="Guillou S."/>
            <person name="Cros-Aarteil S."/>
            <person name="Calhoun S."/>
            <person name="Haridas S."/>
            <person name="Kuo A."/>
            <person name="Mondo S."/>
            <person name="Pangilinan J."/>
            <person name="Riley R."/>
            <person name="LaButti K."/>
            <person name="Andreopoulos B."/>
            <person name="Lipzen A."/>
            <person name="Chen C."/>
            <person name="Yan M."/>
            <person name="Daum C."/>
            <person name="Ng V."/>
            <person name="Clum A."/>
            <person name="Steindorff A."/>
            <person name="Ohm R.A."/>
            <person name="Martin F."/>
            <person name="Silar P."/>
            <person name="Natvig D.O."/>
            <person name="Lalanne C."/>
            <person name="Gautier V."/>
            <person name="Ament-Velasquez S.L."/>
            <person name="Kruys A."/>
            <person name="Hutchinson M.I."/>
            <person name="Powell A.J."/>
            <person name="Barry K."/>
            <person name="Miller A.N."/>
            <person name="Grigoriev I.V."/>
            <person name="Debuchy R."/>
            <person name="Gladieux P."/>
            <person name="Hiltunen Thoren M."/>
            <person name="Johannesson H."/>
        </authorList>
    </citation>
    <scope>NUCLEOTIDE SEQUENCE</scope>
    <source>
        <strain evidence="2">CBS 538.74</strain>
    </source>
</reference>
<dbReference type="PANTHER" id="PTHR21310:SF48">
    <property type="entry name" value="AMINOGLYCOSIDE PHOSPHOTRANSFERASE DOMAIN-CONTAINING PROTEIN"/>
    <property type="match status" value="1"/>
</dbReference>
<dbReference type="Proteomes" id="UP001302745">
    <property type="component" value="Unassembled WGS sequence"/>
</dbReference>
<sequence length="291" mass="33584">MATRPILPYYAPAEQLPAPLPTVAEILASKTRLSQSHEAPVFRVGDHFAVKYGKHTSLQEGENMLFVQQSSRVSVPKVYAIFHDEATKTNYIILEFIPGKNLGHVWNELGTSEKRDIMSQLGRHMDELRSIPSQGFYGGIWRQPTLAYHFQDGDLMDHPHPDVTISGPQETEEQWTDAMWRYLDARVTAEGARSMLPLRRQVYHDVFKGHKPVFTHANILKRNIMLRDDGTVVIVDWENAGWYPSYWEYCTAMLILNYKEDWGQWLVGVLDKYNVELCAMILHSDMIFWST</sequence>
<protein>
    <submittedName>
        <fullName evidence="2">Kinase-like domain-containing protein</fullName>
    </submittedName>
</protein>
<feature type="domain" description="Aminoglycoside phosphotransferase" evidence="1">
    <location>
        <begin position="57"/>
        <end position="273"/>
    </location>
</feature>
<dbReference type="CDD" id="cd05120">
    <property type="entry name" value="APH_ChoK_like"/>
    <property type="match status" value="1"/>
</dbReference>
<organism evidence="2 3">
    <name type="scientific">Chaetomidium leptoderma</name>
    <dbReference type="NCBI Taxonomy" id="669021"/>
    <lineage>
        <taxon>Eukaryota</taxon>
        <taxon>Fungi</taxon>
        <taxon>Dikarya</taxon>
        <taxon>Ascomycota</taxon>
        <taxon>Pezizomycotina</taxon>
        <taxon>Sordariomycetes</taxon>
        <taxon>Sordariomycetidae</taxon>
        <taxon>Sordariales</taxon>
        <taxon>Chaetomiaceae</taxon>
        <taxon>Chaetomidium</taxon>
    </lineage>
</organism>
<dbReference type="AlphaFoldDB" id="A0AAN6VWS6"/>
<keyword evidence="3" id="KW-1185">Reference proteome</keyword>
<dbReference type="Pfam" id="PF01636">
    <property type="entry name" value="APH"/>
    <property type="match status" value="1"/>
</dbReference>
<keyword evidence="2" id="KW-0808">Transferase</keyword>
<dbReference type="InterPro" id="IPR011009">
    <property type="entry name" value="Kinase-like_dom_sf"/>
</dbReference>